<evidence type="ECO:0000313" key="6">
    <source>
        <dbReference type="EMBL" id="TRM61352.1"/>
    </source>
</evidence>
<evidence type="ECO:0000259" key="5">
    <source>
        <dbReference type="PROSITE" id="PS50865"/>
    </source>
</evidence>
<accession>A0A550C972</accession>
<protein>
    <recommendedName>
        <fullName evidence="5">MYND-type domain-containing protein</fullName>
    </recommendedName>
</protein>
<evidence type="ECO:0000256" key="1">
    <source>
        <dbReference type="ARBA" id="ARBA00022723"/>
    </source>
</evidence>
<name>A0A550C972_9AGAR</name>
<keyword evidence="7" id="KW-1185">Reference proteome</keyword>
<evidence type="ECO:0000256" key="4">
    <source>
        <dbReference type="PROSITE-ProRule" id="PRU00134"/>
    </source>
</evidence>
<reference evidence="6 7" key="1">
    <citation type="journal article" date="2019" name="New Phytol.">
        <title>Comparative genomics reveals unique wood-decay strategies and fruiting body development in the Schizophyllaceae.</title>
        <authorList>
            <person name="Almasi E."/>
            <person name="Sahu N."/>
            <person name="Krizsan K."/>
            <person name="Balint B."/>
            <person name="Kovacs G.M."/>
            <person name="Kiss B."/>
            <person name="Cseklye J."/>
            <person name="Drula E."/>
            <person name="Henrissat B."/>
            <person name="Nagy I."/>
            <person name="Chovatia M."/>
            <person name="Adam C."/>
            <person name="LaButti K."/>
            <person name="Lipzen A."/>
            <person name="Riley R."/>
            <person name="Grigoriev I.V."/>
            <person name="Nagy L.G."/>
        </authorList>
    </citation>
    <scope>NUCLEOTIDE SEQUENCE [LARGE SCALE GENOMIC DNA]</scope>
    <source>
        <strain evidence="6 7">NL-1724</strain>
    </source>
</reference>
<keyword evidence="1" id="KW-0479">Metal-binding</keyword>
<gene>
    <name evidence="6" type="ORF">BD626DRAFT_85366</name>
</gene>
<keyword evidence="2 4" id="KW-0863">Zinc-finger</keyword>
<sequence>MSSSKTSEKRCCAVCSYPAPNRCSGCAQAFYCSKEHQTLAWSKHKRLCKIYQRQNRGEPVPSPDTYCGLCGKENGPLRQTQCCNRTICDDYDNYTPFSYSANSCSRNHDRYTRCCYHYNEKHRGKDPLQCRKCSEDHDAEKEAWYMTNNFNFQDDILRAHPPSFAPKHCTKCGKQVKQNAETVSVGRSGIHCEGCSENMVPAPPGGMPRTTYRFKD</sequence>
<proteinExistence type="predicted"/>
<evidence type="ECO:0000256" key="2">
    <source>
        <dbReference type="ARBA" id="ARBA00022771"/>
    </source>
</evidence>
<dbReference type="AlphaFoldDB" id="A0A550C972"/>
<organism evidence="6 7">
    <name type="scientific">Schizophyllum amplum</name>
    <dbReference type="NCBI Taxonomy" id="97359"/>
    <lineage>
        <taxon>Eukaryota</taxon>
        <taxon>Fungi</taxon>
        <taxon>Dikarya</taxon>
        <taxon>Basidiomycota</taxon>
        <taxon>Agaricomycotina</taxon>
        <taxon>Agaricomycetes</taxon>
        <taxon>Agaricomycetidae</taxon>
        <taxon>Agaricales</taxon>
        <taxon>Schizophyllaceae</taxon>
        <taxon>Schizophyllum</taxon>
    </lineage>
</organism>
<dbReference type="SUPFAM" id="SSF144232">
    <property type="entry name" value="HIT/MYND zinc finger-like"/>
    <property type="match status" value="1"/>
</dbReference>
<dbReference type="PROSITE" id="PS50865">
    <property type="entry name" value="ZF_MYND_2"/>
    <property type="match status" value="1"/>
</dbReference>
<dbReference type="EMBL" id="VDMD01000017">
    <property type="protein sequence ID" value="TRM61352.1"/>
    <property type="molecule type" value="Genomic_DNA"/>
</dbReference>
<keyword evidence="3" id="KW-0862">Zinc</keyword>
<dbReference type="Gene3D" id="6.10.140.2220">
    <property type="match status" value="1"/>
</dbReference>
<evidence type="ECO:0000313" key="7">
    <source>
        <dbReference type="Proteomes" id="UP000320762"/>
    </source>
</evidence>
<dbReference type="InterPro" id="IPR002893">
    <property type="entry name" value="Znf_MYND"/>
</dbReference>
<comment type="caution">
    <text evidence="6">The sequence shown here is derived from an EMBL/GenBank/DDBJ whole genome shotgun (WGS) entry which is preliminary data.</text>
</comment>
<feature type="domain" description="MYND-type" evidence="5">
    <location>
        <begin position="12"/>
        <end position="48"/>
    </location>
</feature>
<dbReference type="OrthoDB" id="4851849at2759"/>
<dbReference type="Pfam" id="PF01753">
    <property type="entry name" value="zf-MYND"/>
    <property type="match status" value="1"/>
</dbReference>
<dbReference type="GO" id="GO:0008270">
    <property type="term" value="F:zinc ion binding"/>
    <property type="evidence" value="ECO:0007669"/>
    <property type="project" value="UniProtKB-KW"/>
</dbReference>
<dbReference type="Proteomes" id="UP000320762">
    <property type="component" value="Unassembled WGS sequence"/>
</dbReference>
<evidence type="ECO:0000256" key="3">
    <source>
        <dbReference type="ARBA" id="ARBA00022833"/>
    </source>
</evidence>